<evidence type="ECO:0000256" key="1">
    <source>
        <dbReference type="PIRSR" id="PIRSR601519-1"/>
    </source>
</evidence>
<dbReference type="InterPro" id="IPR001519">
    <property type="entry name" value="Ferritin"/>
</dbReference>
<feature type="binding site" evidence="1">
    <location>
        <position position="191"/>
    </location>
    <ligand>
        <name>Fe cation</name>
        <dbReference type="ChEBI" id="CHEBI:24875"/>
        <label>1</label>
    </ligand>
</feature>
<accession>A0A834MKM5</accession>
<sequence length="268" mass="30493">MQWYQSKLSKKPVRLQGFQIVISDYAGEIPGIMKAFIVLSSLLALGLCAEELCYKDAHRSCNSVSSKLVPGTPNCNAKYGAIDFMQPELQQYANQLLYRSFDFLLMSTYFGNYVKNRPGFEKLYRKYSDNLWNDGIELIKYLNVRGGSMDFKNFPRNLVEEENTGAEAKPKPGPNWDLSEYLSLSKALDLEKDLAGDVFDIHLHADDHTEGHYDAEIAHHMENEFVDKHRDIVRSLAGYTKDLGEMLDTADASLAVYLFDELLQSGKY</sequence>
<dbReference type="CDD" id="cd01056">
    <property type="entry name" value="Euk_Ferritin"/>
    <property type="match status" value="1"/>
</dbReference>
<dbReference type="AlphaFoldDB" id="A0A834MKM5"/>
<feature type="domain" description="Ferritin-like diiron" evidence="3">
    <location>
        <begin position="79"/>
        <end position="247"/>
    </location>
</feature>
<proteinExistence type="inferred from homology"/>
<evidence type="ECO:0000313" key="5">
    <source>
        <dbReference type="Proteomes" id="UP000625711"/>
    </source>
</evidence>
<dbReference type="PANTHER" id="PTHR11431:SF51">
    <property type="entry name" value="FERRITIN"/>
    <property type="match status" value="1"/>
</dbReference>
<dbReference type="GO" id="GO:0006879">
    <property type="term" value="P:intracellular iron ion homeostasis"/>
    <property type="evidence" value="ECO:0007669"/>
    <property type="project" value="UniProtKB-KW"/>
</dbReference>
<comment type="function">
    <text evidence="2">Stores iron in a soluble, non-toxic, readily available form. Important for iron homeostasis. Iron is taken up in the ferrous form and deposited as ferric hydroxides after oxidation.</text>
</comment>
<keyword evidence="1 2" id="KW-0479">Metal-binding</keyword>
<dbReference type="GO" id="GO:0006826">
    <property type="term" value="P:iron ion transport"/>
    <property type="evidence" value="ECO:0007669"/>
    <property type="project" value="InterPro"/>
</dbReference>
<organism evidence="4 5">
    <name type="scientific">Rhynchophorus ferrugineus</name>
    <name type="common">Red palm weevil</name>
    <name type="synonym">Curculio ferrugineus</name>
    <dbReference type="NCBI Taxonomy" id="354439"/>
    <lineage>
        <taxon>Eukaryota</taxon>
        <taxon>Metazoa</taxon>
        <taxon>Ecdysozoa</taxon>
        <taxon>Arthropoda</taxon>
        <taxon>Hexapoda</taxon>
        <taxon>Insecta</taxon>
        <taxon>Pterygota</taxon>
        <taxon>Neoptera</taxon>
        <taxon>Endopterygota</taxon>
        <taxon>Coleoptera</taxon>
        <taxon>Polyphaga</taxon>
        <taxon>Cucujiformia</taxon>
        <taxon>Curculionidae</taxon>
        <taxon>Dryophthorinae</taxon>
        <taxon>Rhynchophorus</taxon>
    </lineage>
</organism>
<keyword evidence="5" id="KW-1185">Reference proteome</keyword>
<dbReference type="GO" id="GO:0008199">
    <property type="term" value="F:ferric iron binding"/>
    <property type="evidence" value="ECO:0007669"/>
    <property type="project" value="InterPro"/>
</dbReference>
<dbReference type="PANTHER" id="PTHR11431">
    <property type="entry name" value="FERRITIN"/>
    <property type="match status" value="1"/>
</dbReference>
<dbReference type="InterPro" id="IPR012347">
    <property type="entry name" value="Ferritin-like"/>
</dbReference>
<protein>
    <recommendedName>
        <fullName evidence="2">Ferritin</fullName>
    </recommendedName>
</protein>
<dbReference type="PROSITE" id="PS50905">
    <property type="entry name" value="FERRITIN_LIKE"/>
    <property type="match status" value="1"/>
</dbReference>
<reference evidence="4" key="1">
    <citation type="submission" date="2020-08" db="EMBL/GenBank/DDBJ databases">
        <title>Genome sequencing and assembly of the red palm weevil Rhynchophorus ferrugineus.</title>
        <authorList>
            <person name="Dias G.B."/>
            <person name="Bergman C.M."/>
            <person name="Manee M."/>
        </authorList>
    </citation>
    <scope>NUCLEOTIDE SEQUENCE</scope>
    <source>
        <strain evidence="4">AA-2017</strain>
        <tissue evidence="4">Whole larva</tissue>
    </source>
</reference>
<comment type="caution">
    <text evidence="4">The sequence shown here is derived from an EMBL/GenBank/DDBJ whole genome shotgun (WGS) entry which is preliminary data.</text>
</comment>
<dbReference type="EMBL" id="JAACXV010000004">
    <property type="protein sequence ID" value="KAF7287518.1"/>
    <property type="molecule type" value="Genomic_DNA"/>
</dbReference>
<keyword evidence="1 2" id="KW-0408">Iron</keyword>
<dbReference type="GO" id="GO:0008198">
    <property type="term" value="F:ferrous iron binding"/>
    <property type="evidence" value="ECO:0007669"/>
    <property type="project" value="TreeGrafter"/>
</dbReference>
<dbReference type="OrthoDB" id="6363126at2759"/>
<keyword evidence="2" id="KW-0409">Iron storage</keyword>
<evidence type="ECO:0000259" key="3">
    <source>
        <dbReference type="PROSITE" id="PS50905"/>
    </source>
</evidence>
<dbReference type="InterPro" id="IPR009040">
    <property type="entry name" value="Ferritin-like_diiron"/>
</dbReference>
<dbReference type="Proteomes" id="UP000625711">
    <property type="component" value="Unassembled WGS sequence"/>
</dbReference>
<dbReference type="InterPro" id="IPR009078">
    <property type="entry name" value="Ferritin-like_SF"/>
</dbReference>
<evidence type="ECO:0000256" key="2">
    <source>
        <dbReference type="RuleBase" id="RU361145"/>
    </source>
</evidence>
<dbReference type="SUPFAM" id="SSF47240">
    <property type="entry name" value="Ferritin-like"/>
    <property type="match status" value="1"/>
</dbReference>
<gene>
    <name evidence="4" type="ORF">GWI33_005885</name>
</gene>
<name>A0A834MKM5_RHYFE</name>
<dbReference type="Gene3D" id="1.20.1260.10">
    <property type="match status" value="1"/>
</dbReference>
<evidence type="ECO:0000313" key="4">
    <source>
        <dbReference type="EMBL" id="KAF7287518.1"/>
    </source>
</evidence>
<dbReference type="GO" id="GO:0005737">
    <property type="term" value="C:cytoplasm"/>
    <property type="evidence" value="ECO:0007669"/>
    <property type="project" value="TreeGrafter"/>
</dbReference>
<comment type="similarity">
    <text evidence="2">Belongs to the ferritin family.</text>
</comment>